<accession>A0A926VGU5</accession>
<dbReference type="Pfam" id="PF10111">
    <property type="entry name" value="Glyco_tranf_2_2"/>
    <property type="match status" value="1"/>
</dbReference>
<organism evidence="2 3">
    <name type="scientific">Aerosakkonema funiforme FACHB-1375</name>
    <dbReference type="NCBI Taxonomy" id="2949571"/>
    <lineage>
        <taxon>Bacteria</taxon>
        <taxon>Bacillati</taxon>
        <taxon>Cyanobacteriota</taxon>
        <taxon>Cyanophyceae</taxon>
        <taxon>Oscillatoriophycideae</taxon>
        <taxon>Aerosakkonematales</taxon>
        <taxon>Aerosakkonemataceae</taxon>
        <taxon>Aerosakkonema</taxon>
    </lineage>
</organism>
<keyword evidence="3" id="KW-1185">Reference proteome</keyword>
<comment type="caution">
    <text evidence="2">The sequence shown here is derived from an EMBL/GenBank/DDBJ whole genome shotgun (WGS) entry which is preliminary data.</text>
</comment>
<dbReference type="InterPro" id="IPR029044">
    <property type="entry name" value="Nucleotide-diphossugar_trans"/>
</dbReference>
<dbReference type="RefSeq" id="WP_190468454.1">
    <property type="nucleotide sequence ID" value="NZ_JACJPW010000061.1"/>
</dbReference>
<gene>
    <name evidence="2" type="ORF">H6G03_21770</name>
</gene>
<evidence type="ECO:0000259" key="1">
    <source>
        <dbReference type="Pfam" id="PF10111"/>
    </source>
</evidence>
<reference evidence="2" key="1">
    <citation type="journal article" date="2015" name="ISME J.">
        <title>Draft Genome Sequence of Streptomyces incarnatus NRRL8089, which Produces the Nucleoside Antibiotic Sinefungin.</title>
        <authorList>
            <person name="Oshima K."/>
            <person name="Hattori M."/>
            <person name="Shimizu H."/>
            <person name="Fukuda K."/>
            <person name="Nemoto M."/>
            <person name="Inagaki K."/>
            <person name="Tamura T."/>
        </authorList>
    </citation>
    <scope>NUCLEOTIDE SEQUENCE</scope>
    <source>
        <strain evidence="2">FACHB-1375</strain>
    </source>
</reference>
<feature type="domain" description="Glycosyltransferase 2-like prokaryotic type" evidence="1">
    <location>
        <begin position="5"/>
        <end position="248"/>
    </location>
</feature>
<protein>
    <submittedName>
        <fullName evidence="2">Glycosyltransferase</fullName>
    </submittedName>
</protein>
<dbReference type="InterPro" id="IPR019290">
    <property type="entry name" value="GlycosylTrfase-like_prok"/>
</dbReference>
<sequence length="330" mass="37697">MPVVSVIIPAYNAEKTILETIQSLQQQTFSDFEAIVINDGSTDSTLELLSKIEDSRLKVFSYENGGLPVARNRGIDRATGEYITFIDADDLWTPDKLELQLAALQHHPEAGVVYSWTAFINEKSEFLYAWSPLYYEGNVYPELLIKNFISSGSNILARRQFIEKAGKFDPTLKSAEDWDYYIRLAALCPFVLVPKYQILYRRSSQSMTSKVDVMEKYILTVTARAFQAAPPDMQYLKKRSLATTYRFLAQLCIAHVQDDRGVKLASQKLQKAMRSYPKILLDRQTLRLVVKLGLMRLLPYNFSVNFTQFLGKLLPDSATKRFKLGNQDLV</sequence>
<dbReference type="Gene3D" id="3.90.550.10">
    <property type="entry name" value="Spore Coat Polysaccharide Biosynthesis Protein SpsA, Chain A"/>
    <property type="match status" value="1"/>
</dbReference>
<evidence type="ECO:0000313" key="2">
    <source>
        <dbReference type="EMBL" id="MBD2183655.1"/>
    </source>
</evidence>
<reference evidence="2" key="2">
    <citation type="submission" date="2020-08" db="EMBL/GenBank/DDBJ databases">
        <authorList>
            <person name="Chen M."/>
            <person name="Teng W."/>
            <person name="Zhao L."/>
            <person name="Hu C."/>
            <person name="Zhou Y."/>
            <person name="Han B."/>
            <person name="Song L."/>
            <person name="Shu W."/>
        </authorList>
    </citation>
    <scope>NUCLEOTIDE SEQUENCE</scope>
    <source>
        <strain evidence="2">FACHB-1375</strain>
    </source>
</reference>
<dbReference type="SUPFAM" id="SSF53448">
    <property type="entry name" value="Nucleotide-diphospho-sugar transferases"/>
    <property type="match status" value="1"/>
</dbReference>
<dbReference type="AlphaFoldDB" id="A0A926VGU5"/>
<dbReference type="PANTHER" id="PTHR43685:SF2">
    <property type="entry name" value="GLYCOSYLTRANSFERASE 2-LIKE DOMAIN-CONTAINING PROTEIN"/>
    <property type="match status" value="1"/>
</dbReference>
<name>A0A926VGU5_9CYAN</name>
<proteinExistence type="predicted"/>
<dbReference type="Proteomes" id="UP000641646">
    <property type="component" value="Unassembled WGS sequence"/>
</dbReference>
<dbReference type="InterPro" id="IPR050834">
    <property type="entry name" value="Glycosyltransf_2"/>
</dbReference>
<dbReference type="CDD" id="cd00761">
    <property type="entry name" value="Glyco_tranf_GTA_type"/>
    <property type="match status" value="1"/>
</dbReference>
<evidence type="ECO:0000313" key="3">
    <source>
        <dbReference type="Proteomes" id="UP000641646"/>
    </source>
</evidence>
<dbReference type="EMBL" id="JACJPW010000061">
    <property type="protein sequence ID" value="MBD2183655.1"/>
    <property type="molecule type" value="Genomic_DNA"/>
</dbReference>
<dbReference type="PANTHER" id="PTHR43685">
    <property type="entry name" value="GLYCOSYLTRANSFERASE"/>
    <property type="match status" value="1"/>
</dbReference>